<name>J3LRU2_ORYBR</name>
<proteinExistence type="predicted"/>
<dbReference type="Gramene" id="OB03G37680.1">
    <property type="protein sequence ID" value="OB03G37680.1"/>
    <property type="gene ID" value="OB03G37680"/>
</dbReference>
<reference evidence="2" key="2">
    <citation type="submission" date="2013-04" db="UniProtKB">
        <authorList>
            <consortium name="EnsemblPlants"/>
        </authorList>
    </citation>
    <scope>IDENTIFICATION</scope>
</reference>
<organism evidence="2">
    <name type="scientific">Oryza brachyantha</name>
    <name type="common">malo sina</name>
    <dbReference type="NCBI Taxonomy" id="4533"/>
    <lineage>
        <taxon>Eukaryota</taxon>
        <taxon>Viridiplantae</taxon>
        <taxon>Streptophyta</taxon>
        <taxon>Embryophyta</taxon>
        <taxon>Tracheophyta</taxon>
        <taxon>Spermatophyta</taxon>
        <taxon>Magnoliopsida</taxon>
        <taxon>Liliopsida</taxon>
        <taxon>Poales</taxon>
        <taxon>Poaceae</taxon>
        <taxon>BOP clade</taxon>
        <taxon>Oryzoideae</taxon>
        <taxon>Oryzeae</taxon>
        <taxon>Oryzinae</taxon>
        <taxon>Oryza</taxon>
    </lineage>
</organism>
<sequence length="124" mass="13119">MEPGNGGFSPVGARWVDDMGTGAGRGGATQIHDAAAGGDGVIPILLVRPPANELLHYPLPNLEGGTMLKAPRSLTGLLGLAEETSGSAELPMRPSWRANTTRHRRAPRHVLTLCVVIPFRQHCP</sequence>
<evidence type="ECO:0000313" key="3">
    <source>
        <dbReference type="Proteomes" id="UP000006038"/>
    </source>
</evidence>
<protein>
    <submittedName>
        <fullName evidence="2">Uncharacterized protein</fullName>
    </submittedName>
</protein>
<feature type="region of interest" description="Disordered" evidence="1">
    <location>
        <begin position="1"/>
        <end position="33"/>
    </location>
</feature>
<dbReference type="Proteomes" id="UP000006038">
    <property type="component" value="Chromosome 3"/>
</dbReference>
<evidence type="ECO:0000313" key="2">
    <source>
        <dbReference type="EnsemblPlants" id="OB03G37680.1"/>
    </source>
</evidence>
<dbReference type="HOGENOM" id="CLU_2007446_0_0_1"/>
<dbReference type="AlphaFoldDB" id="J3LRU2"/>
<dbReference type="EnsemblPlants" id="OB03G37680.1">
    <property type="protein sequence ID" value="OB03G37680.1"/>
    <property type="gene ID" value="OB03G37680"/>
</dbReference>
<reference evidence="2" key="1">
    <citation type="journal article" date="2013" name="Nat. Commun.">
        <title>Whole-genome sequencing of Oryza brachyantha reveals mechanisms underlying Oryza genome evolution.</title>
        <authorList>
            <person name="Chen J."/>
            <person name="Huang Q."/>
            <person name="Gao D."/>
            <person name="Wang J."/>
            <person name="Lang Y."/>
            <person name="Liu T."/>
            <person name="Li B."/>
            <person name="Bai Z."/>
            <person name="Luis Goicoechea J."/>
            <person name="Liang C."/>
            <person name="Chen C."/>
            <person name="Zhang W."/>
            <person name="Sun S."/>
            <person name="Liao Y."/>
            <person name="Zhang X."/>
            <person name="Yang L."/>
            <person name="Song C."/>
            <person name="Wang M."/>
            <person name="Shi J."/>
            <person name="Liu G."/>
            <person name="Liu J."/>
            <person name="Zhou H."/>
            <person name="Zhou W."/>
            <person name="Yu Q."/>
            <person name="An N."/>
            <person name="Chen Y."/>
            <person name="Cai Q."/>
            <person name="Wang B."/>
            <person name="Liu B."/>
            <person name="Min J."/>
            <person name="Huang Y."/>
            <person name="Wu H."/>
            <person name="Li Z."/>
            <person name="Zhang Y."/>
            <person name="Yin Y."/>
            <person name="Song W."/>
            <person name="Jiang J."/>
            <person name="Jackson S.A."/>
            <person name="Wing R.A."/>
            <person name="Wang J."/>
            <person name="Chen M."/>
        </authorList>
    </citation>
    <scope>NUCLEOTIDE SEQUENCE [LARGE SCALE GENOMIC DNA]</scope>
    <source>
        <strain evidence="2">cv. IRGC 101232</strain>
    </source>
</reference>
<accession>J3LRU2</accession>
<evidence type="ECO:0000256" key="1">
    <source>
        <dbReference type="SAM" id="MobiDB-lite"/>
    </source>
</evidence>
<keyword evidence="3" id="KW-1185">Reference proteome</keyword>